<evidence type="ECO:0000256" key="2">
    <source>
        <dbReference type="ARBA" id="ARBA00023315"/>
    </source>
</evidence>
<proteinExistence type="predicted"/>
<dbReference type="CDD" id="cd04301">
    <property type="entry name" value="NAT_SF"/>
    <property type="match status" value="1"/>
</dbReference>
<dbReference type="Proteomes" id="UP001500102">
    <property type="component" value="Unassembled WGS sequence"/>
</dbReference>
<dbReference type="Gene3D" id="3.40.630.30">
    <property type="match status" value="1"/>
</dbReference>
<dbReference type="RefSeq" id="WP_344367643.1">
    <property type="nucleotide sequence ID" value="NZ_BAAAQB010000041.1"/>
</dbReference>
<dbReference type="PANTHER" id="PTHR43420">
    <property type="entry name" value="ACETYLTRANSFERASE"/>
    <property type="match status" value="1"/>
</dbReference>
<evidence type="ECO:0000259" key="3">
    <source>
        <dbReference type="PROSITE" id="PS51186"/>
    </source>
</evidence>
<gene>
    <name evidence="4" type="ORF">GCM10009825_34670</name>
</gene>
<evidence type="ECO:0000256" key="1">
    <source>
        <dbReference type="ARBA" id="ARBA00022679"/>
    </source>
</evidence>
<protein>
    <submittedName>
        <fullName evidence="4">GCN5-like N-acetyltransferase</fullName>
    </submittedName>
</protein>
<accession>A0ABP5LBP9</accession>
<dbReference type="InterPro" id="IPR050680">
    <property type="entry name" value="YpeA/RimI_acetyltransf"/>
</dbReference>
<keyword evidence="5" id="KW-1185">Reference proteome</keyword>
<organism evidence="4 5">
    <name type="scientific">Arthrobacter humicola</name>
    <dbReference type="NCBI Taxonomy" id="409291"/>
    <lineage>
        <taxon>Bacteria</taxon>
        <taxon>Bacillati</taxon>
        <taxon>Actinomycetota</taxon>
        <taxon>Actinomycetes</taxon>
        <taxon>Micrococcales</taxon>
        <taxon>Micrococcaceae</taxon>
        <taxon>Arthrobacter</taxon>
    </lineage>
</organism>
<evidence type="ECO:0000313" key="5">
    <source>
        <dbReference type="Proteomes" id="UP001500102"/>
    </source>
</evidence>
<dbReference type="Pfam" id="PF24553">
    <property type="entry name" value="Rv0428c_C"/>
    <property type="match status" value="1"/>
</dbReference>
<keyword evidence="1" id="KW-0808">Transferase</keyword>
<keyword evidence="2" id="KW-0012">Acyltransferase</keyword>
<feature type="domain" description="N-acetyltransferase" evidence="3">
    <location>
        <begin position="139"/>
        <end position="296"/>
    </location>
</feature>
<dbReference type="PANTHER" id="PTHR43420:SF3">
    <property type="entry name" value="N-ACETYLTRANSFERASE DOMAIN-CONTAINING PROTEIN"/>
    <property type="match status" value="1"/>
</dbReference>
<name>A0ABP5LBP9_9MICC</name>
<dbReference type="InterPro" id="IPR000182">
    <property type="entry name" value="GNAT_dom"/>
</dbReference>
<dbReference type="SUPFAM" id="SSF55729">
    <property type="entry name" value="Acyl-CoA N-acyltransferases (Nat)"/>
    <property type="match status" value="1"/>
</dbReference>
<comment type="caution">
    <text evidence="4">The sequence shown here is derived from an EMBL/GenBank/DDBJ whole genome shotgun (WGS) entry which is preliminary data.</text>
</comment>
<dbReference type="EMBL" id="BAAAQB010000041">
    <property type="protein sequence ID" value="GAA2143854.1"/>
    <property type="molecule type" value="Genomic_DNA"/>
</dbReference>
<dbReference type="InterPro" id="IPR056935">
    <property type="entry name" value="Rv0428c-like_C"/>
</dbReference>
<reference evidence="5" key="1">
    <citation type="journal article" date="2019" name="Int. J. Syst. Evol. Microbiol.">
        <title>The Global Catalogue of Microorganisms (GCM) 10K type strain sequencing project: providing services to taxonomists for standard genome sequencing and annotation.</title>
        <authorList>
            <consortium name="The Broad Institute Genomics Platform"/>
            <consortium name="The Broad Institute Genome Sequencing Center for Infectious Disease"/>
            <person name="Wu L."/>
            <person name="Ma J."/>
        </authorList>
    </citation>
    <scope>NUCLEOTIDE SEQUENCE [LARGE SCALE GENOMIC DNA]</scope>
    <source>
        <strain evidence="5">JCM 15921</strain>
    </source>
</reference>
<sequence>MDQSLNPASNPAQIAPGNPAAIRGLEALMDAAWPAAECEESGGWVLRAASGVTQRANSVWTRDPGEDPHRLIARIREARLWYRDRRLPLIFQSFDGPRYAALNAVLDAEGYTRQSETLVLVRPSGAEPAGGSAGPDPAVEITPEPTADWLDLWWSVDGRGGSAELAVARGILEGCLAVYALVRDDDGVPAAVARLAMPGTVPALTDPVPVVAGPAPAGPGWGGLYCMATRPDARRRGYGGRIVRALLREGDARGLEGYWLLVMASNAGARDLYAQAGFREACRYLYRQERPKRHLTGC</sequence>
<dbReference type="PROSITE" id="PS51186">
    <property type="entry name" value="GNAT"/>
    <property type="match status" value="1"/>
</dbReference>
<dbReference type="InterPro" id="IPR016181">
    <property type="entry name" value="Acyl_CoA_acyltransferase"/>
</dbReference>
<evidence type="ECO:0000313" key="4">
    <source>
        <dbReference type="EMBL" id="GAA2143854.1"/>
    </source>
</evidence>